<sequence length="50" mass="5790">MPIQAMRRYSEILKVMPRQDSKGQPREEEPVVETTIDKAFPWLFLGKGGK</sequence>
<dbReference type="AlphaFoldDB" id="A0A0R1N6H1"/>
<evidence type="ECO:0000313" key="2">
    <source>
        <dbReference type="Proteomes" id="UP000051330"/>
    </source>
</evidence>
<comment type="caution">
    <text evidence="1">The sequence shown here is derived from an EMBL/GenBank/DDBJ whole genome shotgun (WGS) entry which is preliminary data.</text>
</comment>
<dbReference type="STRING" id="1423792.FD09_GL002607"/>
<keyword evidence="2" id="KW-1185">Reference proteome</keyword>
<reference evidence="1 2" key="1">
    <citation type="journal article" date="2015" name="Genome Announc.">
        <title>Expanding the biotechnology potential of lactobacilli through comparative genomics of 213 strains and associated genera.</title>
        <authorList>
            <person name="Sun Z."/>
            <person name="Harris H.M."/>
            <person name="McCann A."/>
            <person name="Guo C."/>
            <person name="Argimon S."/>
            <person name="Zhang W."/>
            <person name="Yang X."/>
            <person name="Jeffery I.B."/>
            <person name="Cooney J.C."/>
            <person name="Kagawa T.F."/>
            <person name="Liu W."/>
            <person name="Song Y."/>
            <person name="Salvetti E."/>
            <person name="Wrobel A."/>
            <person name="Rasinkangas P."/>
            <person name="Parkhill J."/>
            <person name="Rea M.C."/>
            <person name="O'Sullivan O."/>
            <person name="Ritari J."/>
            <person name="Douillard F.P."/>
            <person name="Paul Ross R."/>
            <person name="Yang R."/>
            <person name="Briner A.E."/>
            <person name="Felis G.E."/>
            <person name="de Vos W.M."/>
            <person name="Barrangou R."/>
            <person name="Klaenhammer T.R."/>
            <person name="Caufield P.W."/>
            <person name="Cui Y."/>
            <person name="Zhang H."/>
            <person name="O'Toole P.W."/>
        </authorList>
    </citation>
    <scope>NUCLEOTIDE SEQUENCE [LARGE SCALE GENOMIC DNA]</scope>
    <source>
        <strain evidence="1 2">DSM 12744</strain>
    </source>
</reference>
<name>A0A0R1N6H1_9LACO</name>
<accession>A0A0R1N6H1</accession>
<protein>
    <submittedName>
        <fullName evidence="1">Uncharacterized protein</fullName>
    </submittedName>
</protein>
<gene>
    <name evidence="1" type="ORF">FD09_GL002607</name>
</gene>
<dbReference type="PATRIC" id="fig|1423792.3.peg.2657"/>
<organism evidence="1 2">
    <name type="scientific">Schleiferilactobacillus perolens DSM 12744</name>
    <dbReference type="NCBI Taxonomy" id="1423792"/>
    <lineage>
        <taxon>Bacteria</taxon>
        <taxon>Bacillati</taxon>
        <taxon>Bacillota</taxon>
        <taxon>Bacilli</taxon>
        <taxon>Lactobacillales</taxon>
        <taxon>Lactobacillaceae</taxon>
        <taxon>Schleiferilactobacillus</taxon>
    </lineage>
</organism>
<evidence type="ECO:0000313" key="1">
    <source>
        <dbReference type="EMBL" id="KRL13066.1"/>
    </source>
</evidence>
<proteinExistence type="predicted"/>
<dbReference type="EMBL" id="AZEC01000005">
    <property type="protein sequence ID" value="KRL13066.1"/>
    <property type="molecule type" value="Genomic_DNA"/>
</dbReference>
<dbReference type="Proteomes" id="UP000051330">
    <property type="component" value="Unassembled WGS sequence"/>
</dbReference>